<name>A0A8X7TMS9_BRACI</name>
<dbReference type="OrthoDB" id="1102891at2759"/>
<reference evidence="3 4" key="1">
    <citation type="submission" date="2020-02" db="EMBL/GenBank/DDBJ databases">
        <authorList>
            <person name="Ma Q."/>
            <person name="Huang Y."/>
            <person name="Song X."/>
            <person name="Pei D."/>
        </authorList>
    </citation>
    <scope>NUCLEOTIDE SEQUENCE [LARGE SCALE GENOMIC DNA]</scope>
    <source>
        <strain evidence="3">Sxm20200214</strain>
        <tissue evidence="3">Leaf</tissue>
    </source>
</reference>
<sequence>MGETARVWEGDLRVLNGEGQDATMEDMGEKGRPPGEPPDAPVSWVRKVVCCNVGGMPVPEEVVDEEFVESRLRLEFPNGEDGEPVITIEEEVLTAMNSLWKRCMIVRVLGRNVPLPSVSRRLRELWKPKGAMFVMDLPRQFFMVRFELEEEYMAALSGSPWRAFGSYLMVQAWTPEFDPLKDEIVTTPVWVRLSNIPVNFYHKTILMGIAKGLGRPIKVDLTTLNFERGRFARVCVEVNLNKPLKGTVMINGERYFVSYEGISAICSSCGMYGHLVHACPRIVMEQTSAVAPNVGAIRNENIDPMGRETDFTRVGNARRKPEQQRHVEGEMRGINSKSIESSKLRGERNDDRRREVMVSNRFGTLAAEGEMEEHEELGGKDDANKENENTLNITNGDASGGREKTITFGAMGNQGNKKGGRLSSREKPNTQRSPSFIKPKTKFSGPSRGLIYGPIRGDIDLSVSGKRLRVERESVGRPGGAFAGEGEVEENEQSPESASMEKNMQMELLPLDETEPRLDQVGEEQTRVEA</sequence>
<feature type="compositionally biased region" description="Basic and acidic residues" evidence="1">
    <location>
        <begin position="340"/>
        <end position="351"/>
    </location>
</feature>
<dbReference type="EMBL" id="JAAMPC010000017">
    <property type="protein sequence ID" value="KAG2247637.1"/>
    <property type="molecule type" value="Genomic_DNA"/>
</dbReference>
<dbReference type="InterPro" id="IPR040256">
    <property type="entry name" value="At4g02000-like"/>
</dbReference>
<dbReference type="AlphaFoldDB" id="A0A8X7TMS9"/>
<dbReference type="InterPro" id="IPR025558">
    <property type="entry name" value="DUF4283"/>
</dbReference>
<dbReference type="Proteomes" id="UP000886595">
    <property type="component" value="Unassembled WGS sequence"/>
</dbReference>
<protein>
    <recommendedName>
        <fullName evidence="2">DUF4283 domain-containing protein</fullName>
    </recommendedName>
</protein>
<feature type="compositionally biased region" description="Basic and acidic residues" evidence="1">
    <location>
        <begin position="376"/>
        <end position="388"/>
    </location>
</feature>
<evidence type="ECO:0000313" key="3">
    <source>
        <dbReference type="EMBL" id="KAG2247637.1"/>
    </source>
</evidence>
<feature type="compositionally biased region" description="Basic and acidic residues" evidence="1">
    <location>
        <begin position="514"/>
        <end position="530"/>
    </location>
</feature>
<feature type="region of interest" description="Disordered" evidence="1">
    <location>
        <begin position="16"/>
        <end position="40"/>
    </location>
</feature>
<proteinExistence type="predicted"/>
<dbReference type="PANTHER" id="PTHR31286:SF99">
    <property type="entry name" value="DUF4283 DOMAIN-CONTAINING PROTEIN"/>
    <property type="match status" value="1"/>
</dbReference>
<feature type="region of interest" description="Disordered" evidence="1">
    <location>
        <begin position="317"/>
        <end position="351"/>
    </location>
</feature>
<dbReference type="Pfam" id="PF14111">
    <property type="entry name" value="DUF4283"/>
    <property type="match status" value="1"/>
</dbReference>
<organism evidence="3 4">
    <name type="scientific">Brassica carinata</name>
    <name type="common">Ethiopian mustard</name>
    <name type="synonym">Abyssinian cabbage</name>
    <dbReference type="NCBI Taxonomy" id="52824"/>
    <lineage>
        <taxon>Eukaryota</taxon>
        <taxon>Viridiplantae</taxon>
        <taxon>Streptophyta</taxon>
        <taxon>Embryophyta</taxon>
        <taxon>Tracheophyta</taxon>
        <taxon>Spermatophyta</taxon>
        <taxon>Magnoliopsida</taxon>
        <taxon>eudicotyledons</taxon>
        <taxon>Gunneridae</taxon>
        <taxon>Pentapetalae</taxon>
        <taxon>rosids</taxon>
        <taxon>malvids</taxon>
        <taxon>Brassicales</taxon>
        <taxon>Brassicaceae</taxon>
        <taxon>Brassiceae</taxon>
        <taxon>Brassica</taxon>
    </lineage>
</organism>
<evidence type="ECO:0000256" key="1">
    <source>
        <dbReference type="SAM" id="MobiDB-lite"/>
    </source>
</evidence>
<gene>
    <name evidence="3" type="ORF">Bca52824_087265</name>
</gene>
<accession>A0A8X7TMS9</accession>
<keyword evidence="4" id="KW-1185">Reference proteome</keyword>
<comment type="caution">
    <text evidence="3">The sequence shown here is derived from an EMBL/GenBank/DDBJ whole genome shotgun (WGS) entry which is preliminary data.</text>
</comment>
<feature type="domain" description="DUF4283" evidence="2">
    <location>
        <begin position="97"/>
        <end position="179"/>
    </location>
</feature>
<feature type="compositionally biased region" description="Basic and acidic residues" evidence="1">
    <location>
        <begin position="319"/>
        <end position="331"/>
    </location>
</feature>
<evidence type="ECO:0000259" key="2">
    <source>
        <dbReference type="Pfam" id="PF14111"/>
    </source>
</evidence>
<evidence type="ECO:0000313" key="4">
    <source>
        <dbReference type="Proteomes" id="UP000886595"/>
    </source>
</evidence>
<dbReference type="PANTHER" id="PTHR31286">
    <property type="entry name" value="GLYCINE-RICH CELL WALL STRUCTURAL PROTEIN 1.8-LIKE"/>
    <property type="match status" value="1"/>
</dbReference>
<feature type="region of interest" description="Disordered" evidence="1">
    <location>
        <begin position="369"/>
        <end position="449"/>
    </location>
</feature>
<feature type="region of interest" description="Disordered" evidence="1">
    <location>
        <begin position="472"/>
        <end position="530"/>
    </location>
</feature>